<comment type="caution">
    <text evidence="1">The sequence shown here is derived from an EMBL/GenBank/DDBJ whole genome shotgun (WGS) entry which is preliminary data.</text>
</comment>
<proteinExistence type="predicted"/>
<reference evidence="1 2" key="1">
    <citation type="submission" date="2012-08" db="EMBL/GenBank/DDBJ databases">
        <title>Comparative Sequence Analysis of H. pylori isolates.</title>
        <authorList>
            <person name="Blanchard T.G."/>
            <person name="Czinn S.J."/>
            <person name="McCracken C.M."/>
            <person name="Abolude K.A."/>
            <person name="Shefchek K.S."/>
            <person name="Maroo A.M."/>
            <person name="Santana-Cruz I.S."/>
            <person name="Tallon L.J."/>
            <person name="Ficke F.W.F."/>
        </authorList>
    </citation>
    <scope>NUCLEOTIDE SEQUENCE [LARGE SCALE GENOMIC DNA]</scope>
    <source>
        <strain evidence="1 2">R036d</strain>
    </source>
</reference>
<evidence type="ECO:0000313" key="2">
    <source>
        <dbReference type="Proteomes" id="UP000006759"/>
    </source>
</evidence>
<protein>
    <submittedName>
        <fullName evidence="1">Uncharacterized protein</fullName>
    </submittedName>
</protein>
<dbReference type="AlphaFoldDB" id="K2JWP1"/>
<dbReference type="EMBL" id="AMOT01000001">
    <property type="protein sequence ID" value="EKE87801.1"/>
    <property type="molecule type" value="Genomic_DNA"/>
</dbReference>
<dbReference type="Proteomes" id="UP000006759">
    <property type="component" value="Unassembled WGS sequence"/>
</dbReference>
<accession>K2JWP1</accession>
<dbReference type="PATRIC" id="fig|1145113.3.peg.120"/>
<organism evidence="1 2">
    <name type="scientific">Helicobacter pylori R036d</name>
    <dbReference type="NCBI Taxonomy" id="1145113"/>
    <lineage>
        <taxon>Bacteria</taxon>
        <taxon>Pseudomonadati</taxon>
        <taxon>Campylobacterota</taxon>
        <taxon>Epsilonproteobacteria</taxon>
        <taxon>Campylobacterales</taxon>
        <taxon>Helicobacteraceae</taxon>
        <taxon>Helicobacter</taxon>
    </lineage>
</organism>
<gene>
    <name evidence="1" type="ORF">OUI_0121</name>
</gene>
<name>K2JWP1_HELPX</name>
<evidence type="ECO:0000313" key="1">
    <source>
        <dbReference type="EMBL" id="EKE87801.1"/>
    </source>
</evidence>
<sequence>MFLPTLFVFPVFTDSITNLFFKNNLTYQNYINGNQYEKSTQVRSTPLLSTRS</sequence>